<evidence type="ECO:0000313" key="3">
    <source>
        <dbReference type="Proteomes" id="UP000199017"/>
    </source>
</evidence>
<reference evidence="2 3" key="1">
    <citation type="submission" date="2016-10" db="EMBL/GenBank/DDBJ databases">
        <authorList>
            <person name="de Groot N.N."/>
        </authorList>
    </citation>
    <scope>NUCLEOTIDE SEQUENCE [LARGE SCALE GENOMIC DNA]</scope>
    <source>
        <strain evidence="3">P4B,CCM 7963,CECT 7998,DSM 25260,IBRC-M 10614,KCTC 13821</strain>
    </source>
</reference>
<sequence>MNIFQKFLKSLYSPMYIGRFRFQGIGKTIGYVFFLMLITSIPVSVLFTNTIFSTANKVENALSEEIPDFQLQNGQLHSEQKEPQIYEHENETIVFDASGEITREDIEQEENTTALLREEVVIAEDGTIQTFRYDQAGNIQLSKDDILTFADTLSGLFPILIPVVLLLLYLFSTGLKFIGIFALTLFGLLIRKAAPIRLTYRQIWIICAYTVTLPTVISALIDVLPFQLPFAFTLYWAIAFFMLYNVYKKLPKPKNAAVSE</sequence>
<keyword evidence="1" id="KW-0812">Transmembrane</keyword>
<feature type="transmembrane region" description="Helical" evidence="1">
    <location>
        <begin position="159"/>
        <end position="190"/>
    </location>
</feature>
<gene>
    <name evidence="2" type="ORF">SAMN05216352_11394</name>
</gene>
<dbReference type="RefSeq" id="WP_091587186.1">
    <property type="nucleotide sequence ID" value="NZ_FNDU01000013.1"/>
</dbReference>
<feature type="transmembrane region" description="Helical" evidence="1">
    <location>
        <begin position="202"/>
        <end position="221"/>
    </location>
</feature>
<organism evidence="2 3">
    <name type="scientific">Alteribacillus bidgolensis</name>
    <dbReference type="NCBI Taxonomy" id="930129"/>
    <lineage>
        <taxon>Bacteria</taxon>
        <taxon>Bacillati</taxon>
        <taxon>Bacillota</taxon>
        <taxon>Bacilli</taxon>
        <taxon>Bacillales</taxon>
        <taxon>Bacillaceae</taxon>
        <taxon>Alteribacillus</taxon>
    </lineage>
</organism>
<protein>
    <recommendedName>
        <fullName evidence="4">Maltodextrin utilization protein YvdJ</fullName>
    </recommendedName>
</protein>
<keyword evidence="1" id="KW-1133">Transmembrane helix</keyword>
<dbReference type="OrthoDB" id="1903376at2"/>
<evidence type="ECO:0008006" key="4">
    <source>
        <dbReference type="Google" id="ProtNLM"/>
    </source>
</evidence>
<evidence type="ECO:0000313" key="2">
    <source>
        <dbReference type="EMBL" id="SDI86822.1"/>
    </source>
</evidence>
<keyword evidence="3" id="KW-1185">Reference proteome</keyword>
<dbReference type="InterPro" id="IPR009574">
    <property type="entry name" value="DUF1189"/>
</dbReference>
<keyword evidence="1" id="KW-0472">Membrane</keyword>
<accession>A0A1G8P317</accession>
<evidence type="ECO:0000256" key="1">
    <source>
        <dbReference type="SAM" id="Phobius"/>
    </source>
</evidence>
<feature type="transmembrane region" description="Helical" evidence="1">
    <location>
        <begin position="29"/>
        <end position="52"/>
    </location>
</feature>
<dbReference type="Pfam" id="PF06691">
    <property type="entry name" value="DUF1189"/>
    <property type="match status" value="1"/>
</dbReference>
<dbReference type="STRING" id="930129.SAMN05216352_11394"/>
<dbReference type="Proteomes" id="UP000199017">
    <property type="component" value="Unassembled WGS sequence"/>
</dbReference>
<dbReference type="EMBL" id="FNDU01000013">
    <property type="protein sequence ID" value="SDI86822.1"/>
    <property type="molecule type" value="Genomic_DNA"/>
</dbReference>
<feature type="transmembrane region" description="Helical" evidence="1">
    <location>
        <begin position="227"/>
        <end position="247"/>
    </location>
</feature>
<dbReference type="AlphaFoldDB" id="A0A1G8P317"/>
<name>A0A1G8P317_9BACI</name>
<proteinExistence type="predicted"/>